<reference evidence="3" key="1">
    <citation type="submission" date="2025-08" db="UniProtKB">
        <authorList>
            <consortium name="RefSeq"/>
        </authorList>
    </citation>
    <scope>IDENTIFICATION</scope>
</reference>
<accession>A0A3Q0J4V3</accession>
<keyword evidence="2" id="KW-1185">Reference proteome</keyword>
<name>A0A3Q0J4V3_DIACI</name>
<feature type="signal peptide" evidence="1">
    <location>
        <begin position="1"/>
        <end position="19"/>
    </location>
</feature>
<protein>
    <submittedName>
        <fullName evidence="3">Uncharacterized protein LOC113469798</fullName>
    </submittedName>
</protein>
<dbReference type="GeneID" id="113469798"/>
<sequence length="109" mass="12215">MSLIKFVFVLISSSVLVSANGGQGAYYYNVQHIEKCKVESPVSLPTDWITMAHSCTNLMMQQVQKELNASLTYLEVRASKTYHRDLDSAAITNILTNGPIKLFFRPKDS</sequence>
<feature type="chain" id="PRO_5018255202" evidence="1">
    <location>
        <begin position="20"/>
        <end position="109"/>
    </location>
</feature>
<dbReference type="KEGG" id="dci:113469798"/>
<dbReference type="InterPro" id="IPR012347">
    <property type="entry name" value="Ferritin-like"/>
</dbReference>
<dbReference type="RefSeq" id="XP_026683522.1">
    <property type="nucleotide sequence ID" value="XM_026827721.1"/>
</dbReference>
<keyword evidence="1" id="KW-0732">Signal</keyword>
<dbReference type="AlphaFoldDB" id="A0A3Q0J4V3"/>
<evidence type="ECO:0000256" key="1">
    <source>
        <dbReference type="SAM" id="SignalP"/>
    </source>
</evidence>
<gene>
    <name evidence="3" type="primary">LOC113469798</name>
</gene>
<dbReference type="Gene3D" id="1.20.1260.10">
    <property type="match status" value="1"/>
</dbReference>
<dbReference type="PaxDb" id="121845-A0A3Q0J4V3"/>
<evidence type="ECO:0000313" key="3">
    <source>
        <dbReference type="RefSeq" id="XP_026683522.1"/>
    </source>
</evidence>
<dbReference type="Proteomes" id="UP000079169">
    <property type="component" value="Unplaced"/>
</dbReference>
<evidence type="ECO:0000313" key="2">
    <source>
        <dbReference type="Proteomes" id="UP000079169"/>
    </source>
</evidence>
<organism evidence="2 3">
    <name type="scientific">Diaphorina citri</name>
    <name type="common">Asian citrus psyllid</name>
    <dbReference type="NCBI Taxonomy" id="121845"/>
    <lineage>
        <taxon>Eukaryota</taxon>
        <taxon>Metazoa</taxon>
        <taxon>Ecdysozoa</taxon>
        <taxon>Arthropoda</taxon>
        <taxon>Hexapoda</taxon>
        <taxon>Insecta</taxon>
        <taxon>Pterygota</taxon>
        <taxon>Neoptera</taxon>
        <taxon>Paraneoptera</taxon>
        <taxon>Hemiptera</taxon>
        <taxon>Sternorrhyncha</taxon>
        <taxon>Psylloidea</taxon>
        <taxon>Psyllidae</taxon>
        <taxon>Diaphorininae</taxon>
        <taxon>Diaphorina</taxon>
    </lineage>
</organism>
<proteinExistence type="predicted"/>